<comment type="caution">
    <text evidence="1">The sequence shown here is derived from an EMBL/GenBank/DDBJ whole genome shotgun (WGS) entry which is preliminary data.</text>
</comment>
<protein>
    <submittedName>
        <fullName evidence="1">Uncharacterized protein</fullName>
    </submittedName>
</protein>
<accession>A0ACC1LRZ7</accession>
<keyword evidence="2" id="KW-1185">Reference proteome</keyword>
<dbReference type="EMBL" id="JANBUP010000037">
    <property type="protein sequence ID" value="KAJ2813619.1"/>
    <property type="molecule type" value="Genomic_DNA"/>
</dbReference>
<reference evidence="1" key="1">
    <citation type="submission" date="2022-07" db="EMBL/GenBank/DDBJ databases">
        <title>Phylogenomic reconstructions and comparative analyses of Kickxellomycotina fungi.</title>
        <authorList>
            <person name="Reynolds N.K."/>
            <person name="Stajich J.E."/>
            <person name="Barry K."/>
            <person name="Grigoriev I.V."/>
            <person name="Crous P."/>
            <person name="Smith M.E."/>
        </authorList>
    </citation>
    <scope>NUCLEOTIDE SEQUENCE</scope>
    <source>
        <strain evidence="1">CBS 102833</strain>
    </source>
</reference>
<sequence length="292" mass="30115">MLTAHYGMQPVAHDPNGLRAYHHPDTPGGLDVRTNQHPFAFFKMPPGAPLHHPSAYNEQQHVPQSGNNINSGGSGSSQMSSGRSQMQLSGGSNGSGSKARQQQQQLGIRDRRPVPPAVSGLSVRILSHDHNLGDAPRSAPVDGPDMKKRKISHDEVIMALRRKVMSKGGVGGSHALSLAQAGAAQSKGHPLQTASAAQNSNTPRRSSLAVITHGTCDDDPCEAGAADTLSSSSSSSSSSPSLMPSTASSPLLRTGAGEERTQRVSSISLIVDADSTTAASAAGGSSRSDVVA</sequence>
<name>A0ACC1LRZ7_9FUNG</name>
<dbReference type="Proteomes" id="UP001140096">
    <property type="component" value="Unassembled WGS sequence"/>
</dbReference>
<evidence type="ECO:0000313" key="1">
    <source>
        <dbReference type="EMBL" id="KAJ2813619.1"/>
    </source>
</evidence>
<proteinExistence type="predicted"/>
<gene>
    <name evidence="1" type="ORF">H4S07_000547</name>
</gene>
<evidence type="ECO:0000313" key="2">
    <source>
        <dbReference type="Proteomes" id="UP001140096"/>
    </source>
</evidence>
<organism evidence="1 2">
    <name type="scientific">Coemansia furcata</name>
    <dbReference type="NCBI Taxonomy" id="417177"/>
    <lineage>
        <taxon>Eukaryota</taxon>
        <taxon>Fungi</taxon>
        <taxon>Fungi incertae sedis</taxon>
        <taxon>Zoopagomycota</taxon>
        <taxon>Kickxellomycotina</taxon>
        <taxon>Kickxellomycetes</taxon>
        <taxon>Kickxellales</taxon>
        <taxon>Kickxellaceae</taxon>
        <taxon>Coemansia</taxon>
    </lineage>
</organism>